<dbReference type="AlphaFoldDB" id="A0A8T1GU86"/>
<accession>A0A8T1GU86</accession>
<evidence type="ECO:0000313" key="2">
    <source>
        <dbReference type="EMBL" id="KAG3200484.1"/>
    </source>
</evidence>
<protein>
    <submittedName>
        <fullName evidence="2">Uncharacterized protein</fullName>
    </submittedName>
</protein>
<dbReference type="Proteomes" id="UP000760860">
    <property type="component" value="Unassembled WGS sequence"/>
</dbReference>
<name>A0A8T1GU86_9STRA</name>
<evidence type="ECO:0000256" key="1">
    <source>
        <dbReference type="SAM" id="MobiDB-lite"/>
    </source>
</evidence>
<organism evidence="2 3">
    <name type="scientific">Phytophthora cactorum</name>
    <dbReference type="NCBI Taxonomy" id="29920"/>
    <lineage>
        <taxon>Eukaryota</taxon>
        <taxon>Sar</taxon>
        <taxon>Stramenopiles</taxon>
        <taxon>Oomycota</taxon>
        <taxon>Peronosporomycetes</taxon>
        <taxon>Peronosporales</taxon>
        <taxon>Peronosporaceae</taxon>
        <taxon>Phytophthora</taxon>
    </lineage>
</organism>
<dbReference type="EMBL" id="RCMV01002966">
    <property type="protein sequence ID" value="KAG3200484.1"/>
    <property type="molecule type" value="Genomic_DNA"/>
</dbReference>
<sequence length="40" mass="4507">MSDFPLRFDFSAAMTGRGRDRDGVLVMPGEMGETKPVFRE</sequence>
<evidence type="ECO:0000313" key="3">
    <source>
        <dbReference type="Proteomes" id="UP000760860"/>
    </source>
</evidence>
<comment type="caution">
    <text evidence="2">The sequence shown here is derived from an EMBL/GenBank/DDBJ whole genome shotgun (WGS) entry which is preliminary data.</text>
</comment>
<reference evidence="2" key="1">
    <citation type="submission" date="2018-05" db="EMBL/GenBank/DDBJ databases">
        <title>Effector identification in a new, highly contiguous assembly of the strawberry crown rot pathogen Phytophthora cactorum.</title>
        <authorList>
            <person name="Armitage A.D."/>
            <person name="Nellist C.F."/>
            <person name="Bates H."/>
            <person name="Vickerstaff R.J."/>
            <person name="Harrison R.J."/>
        </authorList>
    </citation>
    <scope>NUCLEOTIDE SEQUENCE</scope>
    <source>
        <strain evidence="2">P421</strain>
    </source>
</reference>
<feature type="region of interest" description="Disordered" evidence="1">
    <location>
        <begin position="19"/>
        <end position="40"/>
    </location>
</feature>
<proteinExistence type="predicted"/>
<gene>
    <name evidence="2" type="ORF">PC129_g23825</name>
</gene>